<keyword evidence="2" id="KW-0808">Transferase</keyword>
<accession>A0A1I1NYP4</accession>
<dbReference type="EMBL" id="FOMI01000003">
    <property type="protein sequence ID" value="SFD02585.1"/>
    <property type="molecule type" value="Genomic_DNA"/>
</dbReference>
<sequence>MKNFISIIVPCYNQAHFLDEALQSVYAQTSPNWECIIVNDGSTDNLEEVALNWTRKDIRFKYFFKENGGLSSARNYGVNKATNNIILPLDADDVINTALIKDVLNTFNNTNADLVYYDVSFFGKKEGKYVLPKYNYKTLLLRNTFIACTPFKKDNYLAIGGYDEQLKSFEDWDLWIRMLNKNSKVVKINKTLYYYRKHESGSLTNAFSDSPKLYFDLYDYIYSKNKAIYDAHFKNPILAYQQNDELLNFNNRIKNNFIFKIYVFVKSILKK</sequence>
<dbReference type="STRING" id="870482.SAMN04487987_10322"/>
<keyword evidence="3" id="KW-1185">Reference proteome</keyword>
<dbReference type="RefSeq" id="WP_245750548.1">
    <property type="nucleotide sequence ID" value="NZ_FOMI01000003.1"/>
</dbReference>
<dbReference type="AlphaFoldDB" id="A0A1I1NYP4"/>
<dbReference type="Proteomes" id="UP000199439">
    <property type="component" value="Unassembled WGS sequence"/>
</dbReference>
<dbReference type="SUPFAM" id="SSF53448">
    <property type="entry name" value="Nucleotide-diphospho-sugar transferases"/>
    <property type="match status" value="1"/>
</dbReference>
<evidence type="ECO:0000313" key="3">
    <source>
        <dbReference type="Proteomes" id="UP000199439"/>
    </source>
</evidence>
<feature type="domain" description="Glycosyltransferase 2-like" evidence="1">
    <location>
        <begin position="6"/>
        <end position="133"/>
    </location>
</feature>
<reference evidence="3" key="1">
    <citation type="submission" date="2016-10" db="EMBL/GenBank/DDBJ databases">
        <authorList>
            <person name="Varghese N."/>
            <person name="Submissions S."/>
        </authorList>
    </citation>
    <scope>NUCLEOTIDE SEQUENCE [LARGE SCALE GENOMIC DNA]</scope>
    <source>
        <strain evidence="3">DSM 25730</strain>
    </source>
</reference>
<dbReference type="PANTHER" id="PTHR22916:SF3">
    <property type="entry name" value="UDP-GLCNAC:BETAGAL BETA-1,3-N-ACETYLGLUCOSAMINYLTRANSFERASE-LIKE PROTEIN 1"/>
    <property type="match status" value="1"/>
</dbReference>
<evidence type="ECO:0000259" key="1">
    <source>
        <dbReference type="Pfam" id="PF00535"/>
    </source>
</evidence>
<dbReference type="PANTHER" id="PTHR22916">
    <property type="entry name" value="GLYCOSYLTRANSFERASE"/>
    <property type="match status" value="1"/>
</dbReference>
<evidence type="ECO:0000313" key="2">
    <source>
        <dbReference type="EMBL" id="SFD02585.1"/>
    </source>
</evidence>
<dbReference type="InterPro" id="IPR029044">
    <property type="entry name" value="Nucleotide-diphossugar_trans"/>
</dbReference>
<protein>
    <submittedName>
        <fullName evidence="2">Glycosyltransferase involved in cell wall bisynthesis</fullName>
    </submittedName>
</protein>
<proteinExistence type="predicted"/>
<gene>
    <name evidence="2" type="ORF">SAMN04487987_10322</name>
</gene>
<organism evidence="2 3">
    <name type="scientific">Algibacter pectinivorans</name>
    <dbReference type="NCBI Taxonomy" id="870482"/>
    <lineage>
        <taxon>Bacteria</taxon>
        <taxon>Pseudomonadati</taxon>
        <taxon>Bacteroidota</taxon>
        <taxon>Flavobacteriia</taxon>
        <taxon>Flavobacteriales</taxon>
        <taxon>Flavobacteriaceae</taxon>
        <taxon>Algibacter</taxon>
    </lineage>
</organism>
<dbReference type="Gene3D" id="3.90.550.10">
    <property type="entry name" value="Spore Coat Polysaccharide Biosynthesis Protein SpsA, Chain A"/>
    <property type="match status" value="1"/>
</dbReference>
<dbReference type="GO" id="GO:0016758">
    <property type="term" value="F:hexosyltransferase activity"/>
    <property type="evidence" value="ECO:0007669"/>
    <property type="project" value="UniProtKB-ARBA"/>
</dbReference>
<name>A0A1I1NYP4_9FLAO</name>
<dbReference type="Pfam" id="PF00535">
    <property type="entry name" value="Glycos_transf_2"/>
    <property type="match status" value="1"/>
</dbReference>
<dbReference type="InterPro" id="IPR001173">
    <property type="entry name" value="Glyco_trans_2-like"/>
</dbReference>